<reference evidence="3 4" key="1">
    <citation type="submission" date="2019-12" db="EMBL/GenBank/DDBJ databases">
        <title>Genomic-based taxomic classification of the family Erythrobacteraceae.</title>
        <authorList>
            <person name="Xu L."/>
        </authorList>
    </citation>
    <scope>NUCLEOTIDE SEQUENCE [LARGE SCALE GENOMIC DNA]</scope>
    <source>
        <strain evidence="3 4">KCTC 42006</strain>
    </source>
</reference>
<dbReference type="Pfam" id="PF18557">
    <property type="entry name" value="NepR"/>
    <property type="match status" value="1"/>
</dbReference>
<accession>A0A844Z6V5</accession>
<feature type="compositionally biased region" description="Basic and acidic residues" evidence="1">
    <location>
        <begin position="19"/>
        <end position="30"/>
    </location>
</feature>
<evidence type="ECO:0000313" key="3">
    <source>
        <dbReference type="EMBL" id="MXO82550.1"/>
    </source>
</evidence>
<protein>
    <recommendedName>
        <fullName evidence="2">Anti-sigma factor NepR domain-containing protein</fullName>
    </recommendedName>
</protein>
<organism evidence="3 4">
    <name type="scientific">Pontixanthobacter aestiaquae</name>
    <dbReference type="NCBI Taxonomy" id="1509367"/>
    <lineage>
        <taxon>Bacteria</taxon>
        <taxon>Pseudomonadati</taxon>
        <taxon>Pseudomonadota</taxon>
        <taxon>Alphaproteobacteria</taxon>
        <taxon>Sphingomonadales</taxon>
        <taxon>Erythrobacteraceae</taxon>
        <taxon>Pontixanthobacter</taxon>
    </lineage>
</organism>
<dbReference type="AlphaFoldDB" id="A0A844Z6V5"/>
<dbReference type="OrthoDB" id="7510396at2"/>
<evidence type="ECO:0000259" key="2">
    <source>
        <dbReference type="Pfam" id="PF18557"/>
    </source>
</evidence>
<feature type="region of interest" description="Disordered" evidence="1">
    <location>
        <begin position="1"/>
        <end position="30"/>
    </location>
</feature>
<feature type="domain" description="Anti-sigma factor NepR" evidence="2">
    <location>
        <begin position="26"/>
        <end position="58"/>
    </location>
</feature>
<feature type="region of interest" description="Disordered" evidence="1">
    <location>
        <begin position="40"/>
        <end position="59"/>
    </location>
</feature>
<sequence length="59" mass="6450">MTSGKTSRPQDAEGTSASAEKRKAKPEWADGLRQIYDSVLDEPLPDSFNDLLAKLDDPS</sequence>
<evidence type="ECO:0000313" key="4">
    <source>
        <dbReference type="Proteomes" id="UP000460290"/>
    </source>
</evidence>
<proteinExistence type="predicted"/>
<keyword evidence="4" id="KW-1185">Reference proteome</keyword>
<feature type="compositionally biased region" description="Polar residues" evidence="1">
    <location>
        <begin position="1"/>
        <end position="18"/>
    </location>
</feature>
<dbReference type="Proteomes" id="UP000460290">
    <property type="component" value="Unassembled WGS sequence"/>
</dbReference>
<name>A0A844Z6V5_9SPHN</name>
<dbReference type="RefSeq" id="WP_160612987.1">
    <property type="nucleotide sequence ID" value="NZ_JAUFQM010000001.1"/>
</dbReference>
<gene>
    <name evidence="3" type="ORF">GRI35_04065</name>
</gene>
<comment type="caution">
    <text evidence="3">The sequence shown here is derived from an EMBL/GenBank/DDBJ whole genome shotgun (WGS) entry which is preliminary data.</text>
</comment>
<evidence type="ECO:0000256" key="1">
    <source>
        <dbReference type="SAM" id="MobiDB-lite"/>
    </source>
</evidence>
<dbReference type="InterPro" id="IPR041649">
    <property type="entry name" value="NepR"/>
</dbReference>
<dbReference type="EMBL" id="WTYZ01000001">
    <property type="protein sequence ID" value="MXO82550.1"/>
    <property type="molecule type" value="Genomic_DNA"/>
</dbReference>